<feature type="domain" description="ParB-like N-terminal" evidence="4">
    <location>
        <begin position="27"/>
        <end position="117"/>
    </location>
</feature>
<dbReference type="OrthoDB" id="9802051at2"/>
<evidence type="ECO:0000259" key="4">
    <source>
        <dbReference type="SMART" id="SM00470"/>
    </source>
</evidence>
<dbReference type="PANTHER" id="PTHR33375:SF1">
    <property type="entry name" value="CHROMOSOME-PARTITIONING PROTEIN PARB-RELATED"/>
    <property type="match status" value="1"/>
</dbReference>
<dbReference type="RefSeq" id="WP_039420056.1">
    <property type="nucleotide sequence ID" value="NZ_JRAI01000008.1"/>
</dbReference>
<dbReference type="SUPFAM" id="SSF110849">
    <property type="entry name" value="ParB/Sulfiredoxin"/>
    <property type="match status" value="1"/>
</dbReference>
<evidence type="ECO:0000313" key="6">
    <source>
        <dbReference type="Proteomes" id="UP000030130"/>
    </source>
</evidence>
<proteinExistence type="inferred from homology"/>
<dbReference type="InterPro" id="IPR003115">
    <property type="entry name" value="ParB_N"/>
</dbReference>
<dbReference type="GO" id="GO:0005694">
    <property type="term" value="C:chromosome"/>
    <property type="evidence" value="ECO:0007669"/>
    <property type="project" value="TreeGrafter"/>
</dbReference>
<dbReference type="InterPro" id="IPR004437">
    <property type="entry name" value="ParB/RepB/Spo0J"/>
</dbReference>
<dbReference type="GO" id="GO:0003677">
    <property type="term" value="F:DNA binding"/>
    <property type="evidence" value="ECO:0007669"/>
    <property type="project" value="UniProtKB-KW"/>
</dbReference>
<name>A0A0A2FCG7_9PORP</name>
<accession>A0A0A2FCG7</accession>
<dbReference type="FunFam" id="1.10.10.2830:FF:000001">
    <property type="entry name" value="Chromosome partitioning protein ParB"/>
    <property type="match status" value="1"/>
</dbReference>
<keyword evidence="3" id="KW-0238">DNA-binding</keyword>
<dbReference type="Gene3D" id="1.10.10.2830">
    <property type="match status" value="1"/>
</dbReference>
<keyword evidence="2" id="KW-0159">Chromosome partition</keyword>
<dbReference type="InterPro" id="IPR050336">
    <property type="entry name" value="Chromosome_partition/occlusion"/>
</dbReference>
<evidence type="ECO:0000313" key="5">
    <source>
        <dbReference type="EMBL" id="KGN87772.1"/>
    </source>
</evidence>
<dbReference type="InterPro" id="IPR036086">
    <property type="entry name" value="ParB/Sulfiredoxin_sf"/>
</dbReference>
<sequence>MKHTKKTLGRGLDSLLDAEVIGSSSISEVAISDIYPNPDQPRRTFEEESLKELAASLRSIGLVQPITLLKKSTGDYMIISGERRWRAARMAGMTTLPAYIKTEEDEHVMEMALIENIQREDLNAIEISLAYQKLIETYNLTQEELSTRVGKKRTTISNYLRLLKLPGEIQIGLTQKKIDMGHARALLSIPDPEHQLALYAEIIRQGLSVRAVESLAARCREEGADSSAKQKKAKQSLPEEYRLLTGQLSRFFRTKVKLDCDAKGKGKLTIPFASEEELERIMALLERIR</sequence>
<dbReference type="EMBL" id="JRAI01000008">
    <property type="protein sequence ID" value="KGN87772.1"/>
    <property type="molecule type" value="Genomic_DNA"/>
</dbReference>
<comment type="caution">
    <text evidence="5">The sequence shown here is derived from an EMBL/GenBank/DDBJ whole genome shotgun (WGS) entry which is preliminary data.</text>
</comment>
<dbReference type="GO" id="GO:0007059">
    <property type="term" value="P:chromosome segregation"/>
    <property type="evidence" value="ECO:0007669"/>
    <property type="project" value="UniProtKB-KW"/>
</dbReference>
<dbReference type="Gene3D" id="3.90.1530.30">
    <property type="match status" value="1"/>
</dbReference>
<dbReference type="InterPro" id="IPR041468">
    <property type="entry name" value="HTH_ParB/Spo0J"/>
</dbReference>
<dbReference type="NCBIfam" id="TIGR00180">
    <property type="entry name" value="parB_part"/>
    <property type="match status" value="1"/>
</dbReference>
<dbReference type="SMART" id="SM00470">
    <property type="entry name" value="ParB"/>
    <property type="match status" value="1"/>
</dbReference>
<dbReference type="AlphaFoldDB" id="A0A0A2FCG7"/>
<evidence type="ECO:0000256" key="3">
    <source>
        <dbReference type="ARBA" id="ARBA00023125"/>
    </source>
</evidence>
<reference evidence="5 6" key="1">
    <citation type="submission" date="2014-08" db="EMBL/GenBank/DDBJ databases">
        <title>Porphyromonas gulae strain:COT-052_OH1451 Genome sequencing.</title>
        <authorList>
            <person name="Wallis C."/>
            <person name="Deusch O."/>
            <person name="O'Flynn C."/>
            <person name="Davis I."/>
            <person name="Jospin G."/>
            <person name="Darling A.E."/>
            <person name="Coil D.A."/>
            <person name="Alexiev A."/>
            <person name="Horsfall A."/>
            <person name="Kirkwood N."/>
            <person name="Harris S."/>
            <person name="Eisen J.A."/>
        </authorList>
    </citation>
    <scope>NUCLEOTIDE SEQUENCE [LARGE SCALE GENOMIC DNA]</scope>
    <source>
        <strain evidence="6">COT-052 OH1451</strain>
    </source>
</reference>
<dbReference type="GO" id="GO:0045881">
    <property type="term" value="P:positive regulation of sporulation resulting in formation of a cellular spore"/>
    <property type="evidence" value="ECO:0007669"/>
    <property type="project" value="TreeGrafter"/>
</dbReference>
<gene>
    <name evidence="5" type="ORF">HR08_01515</name>
</gene>
<protein>
    <submittedName>
        <fullName evidence="5">Chromosome partitioning protein ParB</fullName>
    </submittedName>
</protein>
<organism evidence="5 6">
    <name type="scientific">Porphyromonas gulae</name>
    <dbReference type="NCBI Taxonomy" id="111105"/>
    <lineage>
        <taxon>Bacteria</taxon>
        <taxon>Pseudomonadati</taxon>
        <taxon>Bacteroidota</taxon>
        <taxon>Bacteroidia</taxon>
        <taxon>Bacteroidales</taxon>
        <taxon>Porphyromonadaceae</taxon>
        <taxon>Porphyromonas</taxon>
    </lineage>
</organism>
<dbReference type="InterPro" id="IPR057240">
    <property type="entry name" value="ParB_dimer_C"/>
</dbReference>
<dbReference type="SUPFAM" id="SSF109709">
    <property type="entry name" value="KorB DNA-binding domain-like"/>
    <property type="match status" value="1"/>
</dbReference>
<dbReference type="Pfam" id="PF02195">
    <property type="entry name" value="ParB_N"/>
    <property type="match status" value="1"/>
</dbReference>
<dbReference type="FunFam" id="3.90.1530.30:FF:000001">
    <property type="entry name" value="Chromosome partitioning protein ParB"/>
    <property type="match status" value="1"/>
</dbReference>
<dbReference type="STRING" id="111105.HR09_09935"/>
<dbReference type="PANTHER" id="PTHR33375">
    <property type="entry name" value="CHROMOSOME-PARTITIONING PROTEIN PARB-RELATED"/>
    <property type="match status" value="1"/>
</dbReference>
<dbReference type="Pfam" id="PF17762">
    <property type="entry name" value="HTH_ParB"/>
    <property type="match status" value="1"/>
</dbReference>
<dbReference type="CDD" id="cd16393">
    <property type="entry name" value="SPO0J_N"/>
    <property type="match status" value="1"/>
</dbReference>
<dbReference type="Proteomes" id="UP000030130">
    <property type="component" value="Unassembled WGS sequence"/>
</dbReference>
<comment type="similarity">
    <text evidence="1">Belongs to the ParB family.</text>
</comment>
<dbReference type="eggNOG" id="COG1475">
    <property type="taxonomic scope" value="Bacteria"/>
</dbReference>
<evidence type="ECO:0000256" key="2">
    <source>
        <dbReference type="ARBA" id="ARBA00022829"/>
    </source>
</evidence>
<dbReference type="Pfam" id="PF23552">
    <property type="entry name" value="ParB_C"/>
    <property type="match status" value="1"/>
</dbReference>
<evidence type="ECO:0000256" key="1">
    <source>
        <dbReference type="ARBA" id="ARBA00006295"/>
    </source>
</evidence>